<keyword evidence="1" id="KW-0472">Membrane</keyword>
<feature type="transmembrane region" description="Helical" evidence="1">
    <location>
        <begin position="39"/>
        <end position="57"/>
    </location>
</feature>
<keyword evidence="1" id="KW-0812">Transmembrane</keyword>
<evidence type="ECO:0000313" key="2">
    <source>
        <dbReference type="EMBL" id="SIR81978.1"/>
    </source>
</evidence>
<dbReference type="AlphaFoldDB" id="A0A1N7E1Q9"/>
<proteinExistence type="predicted"/>
<protein>
    <submittedName>
        <fullName evidence="2">Uncharacterized protein</fullName>
    </submittedName>
</protein>
<feature type="transmembrane region" description="Helical" evidence="1">
    <location>
        <begin position="6"/>
        <end position="24"/>
    </location>
</feature>
<dbReference type="STRING" id="34061.B0189_08065"/>
<sequence length="96" mass="11151">MSDWLIYLVIFMANFWALLALMMISKRHSKKFHIAKPQLLSKLAYIMMVVSFGFVFITQQPAYFGMAWFLLLSLAAVLIYLGLVIYDHHHGTKIKP</sequence>
<keyword evidence="3" id="KW-1185">Reference proteome</keyword>
<dbReference type="EMBL" id="FTNU01000003">
    <property type="protein sequence ID" value="SIR81978.1"/>
    <property type="molecule type" value="Genomic_DNA"/>
</dbReference>
<feature type="transmembrane region" description="Helical" evidence="1">
    <location>
        <begin position="63"/>
        <end position="86"/>
    </location>
</feature>
<keyword evidence="1" id="KW-1133">Transmembrane helix</keyword>
<gene>
    <name evidence="2" type="ORF">SAMN02745664_1031</name>
</gene>
<evidence type="ECO:0000256" key="1">
    <source>
        <dbReference type="SAM" id="Phobius"/>
    </source>
</evidence>
<dbReference type="Proteomes" id="UP000187495">
    <property type="component" value="Unassembled WGS sequence"/>
</dbReference>
<reference evidence="3" key="1">
    <citation type="submission" date="2017-01" db="EMBL/GenBank/DDBJ databases">
        <authorList>
            <person name="Varghese N."/>
            <person name="Submissions S."/>
        </authorList>
    </citation>
    <scope>NUCLEOTIDE SEQUENCE [LARGE SCALE GENOMIC DNA]</scope>
    <source>
        <strain evidence="3">DSM 21768</strain>
    </source>
</reference>
<name>A0A1N7E1Q9_9GAMM</name>
<evidence type="ECO:0000313" key="3">
    <source>
        <dbReference type="Proteomes" id="UP000187495"/>
    </source>
</evidence>
<accession>A0A1N7E1Q9</accession>
<organism evidence="2 3">
    <name type="scientific">Moraxella cuniculi DSM 21768</name>
    <dbReference type="NCBI Taxonomy" id="1122245"/>
    <lineage>
        <taxon>Bacteria</taxon>
        <taxon>Pseudomonadati</taxon>
        <taxon>Pseudomonadota</taxon>
        <taxon>Gammaproteobacteria</taxon>
        <taxon>Moraxellales</taxon>
        <taxon>Moraxellaceae</taxon>
        <taxon>Moraxella</taxon>
    </lineage>
</organism>